<dbReference type="EMBL" id="LELK01000009">
    <property type="protein sequence ID" value="KMM36150.1"/>
    <property type="molecule type" value="Genomic_DNA"/>
</dbReference>
<dbReference type="PATRIC" id="fig|157733.3.peg.1683"/>
<accession>A0A0J6CSU6</accession>
<dbReference type="Gene3D" id="3.30.1490.480">
    <property type="entry name" value="Endolytic murein transglycosylase"/>
    <property type="match status" value="1"/>
</dbReference>
<dbReference type="RefSeq" id="WP_048313126.1">
    <property type="nucleotide sequence ID" value="NZ_CP119526.1"/>
</dbReference>
<evidence type="ECO:0000313" key="3">
    <source>
        <dbReference type="Proteomes" id="UP000035996"/>
    </source>
</evidence>
<dbReference type="Pfam" id="PF02618">
    <property type="entry name" value="YceG"/>
    <property type="match status" value="1"/>
</dbReference>
<reference evidence="2" key="1">
    <citation type="submission" date="2015-06" db="EMBL/GenBank/DDBJ databases">
        <authorList>
            <person name="Liu B."/>
            <person name="Wang J."/>
            <person name="Zhu Y."/>
            <person name="Liu G."/>
            <person name="Chen Q."/>
            <person name="Zheng C."/>
            <person name="Che J."/>
            <person name="Ge C."/>
            <person name="Shi H."/>
            <person name="Pan Z."/>
            <person name="Liu X."/>
        </authorList>
    </citation>
    <scope>NUCLEOTIDE SEQUENCE [LARGE SCALE GENOMIC DNA]</scope>
    <source>
        <strain evidence="2">DSM 16346</strain>
    </source>
</reference>
<dbReference type="STRING" id="157733.AB986_18655"/>
<sequence length="160" mass="18032">MSKQEAKGIAAGLLFAAILLTAYYFMFSNVTAEEENQLTDAAVEQRLEENGMVMLKKEEYDALNEQKITTDKQKQDDKESEEEKEEESESDEPKKVTFTINEGSTSLEVAQSLVDQKLVKKSADFIDTLQDMNKETAVQPGEYELQSDMSAAEIVDEITR</sequence>
<keyword evidence="3" id="KW-1185">Reference proteome</keyword>
<feature type="region of interest" description="Disordered" evidence="1">
    <location>
        <begin position="64"/>
        <end position="97"/>
    </location>
</feature>
<proteinExistence type="predicted"/>
<feature type="compositionally biased region" description="Acidic residues" evidence="1">
    <location>
        <begin position="78"/>
        <end position="90"/>
    </location>
</feature>
<feature type="compositionally biased region" description="Basic and acidic residues" evidence="1">
    <location>
        <begin position="68"/>
        <end position="77"/>
    </location>
</feature>
<evidence type="ECO:0000256" key="1">
    <source>
        <dbReference type="SAM" id="MobiDB-lite"/>
    </source>
</evidence>
<evidence type="ECO:0000313" key="2">
    <source>
        <dbReference type="EMBL" id="KMM36150.1"/>
    </source>
</evidence>
<dbReference type="InterPro" id="IPR003770">
    <property type="entry name" value="MLTG-like"/>
</dbReference>
<evidence type="ECO:0008006" key="4">
    <source>
        <dbReference type="Google" id="ProtNLM"/>
    </source>
</evidence>
<gene>
    <name evidence="2" type="ORF">AB986_18655</name>
</gene>
<organism evidence="2 3">
    <name type="scientific">Guptibacillus hwajinpoensis</name>
    <dbReference type="NCBI Taxonomy" id="208199"/>
    <lineage>
        <taxon>Bacteria</taxon>
        <taxon>Bacillati</taxon>
        <taxon>Bacillota</taxon>
        <taxon>Bacilli</taxon>
        <taxon>Bacillales</taxon>
        <taxon>Guptibacillaceae</taxon>
        <taxon>Guptibacillus</taxon>
    </lineage>
</organism>
<protein>
    <recommendedName>
        <fullName evidence="4">Aminodeoxychorismate lyase</fullName>
    </recommendedName>
</protein>
<dbReference type="AlphaFoldDB" id="A0A0J6CSU6"/>
<comment type="caution">
    <text evidence="2">The sequence shown here is derived from an EMBL/GenBank/DDBJ whole genome shotgun (WGS) entry which is preliminary data.</text>
</comment>
<name>A0A0J6CSU6_9BACL</name>
<dbReference type="OrthoDB" id="2942983at2"/>
<dbReference type="Proteomes" id="UP000035996">
    <property type="component" value="Unassembled WGS sequence"/>
</dbReference>